<feature type="compositionally biased region" description="Low complexity" evidence="2">
    <location>
        <begin position="111"/>
        <end position="133"/>
    </location>
</feature>
<keyword evidence="1" id="KW-0175">Coiled coil</keyword>
<feature type="coiled-coil region" evidence="1">
    <location>
        <begin position="472"/>
        <end position="532"/>
    </location>
</feature>
<dbReference type="PANTHER" id="PTHR47026:SF2">
    <property type="entry name" value="FLAGELLAR ASSOCIATED PROTEIN"/>
    <property type="match status" value="1"/>
</dbReference>
<feature type="compositionally biased region" description="Polar residues" evidence="2">
    <location>
        <begin position="29"/>
        <end position="62"/>
    </location>
</feature>
<evidence type="ECO:0000256" key="1">
    <source>
        <dbReference type="SAM" id="Coils"/>
    </source>
</evidence>
<feature type="compositionally biased region" description="Low complexity" evidence="2">
    <location>
        <begin position="322"/>
        <end position="336"/>
    </location>
</feature>
<feature type="region of interest" description="Disordered" evidence="2">
    <location>
        <begin position="302"/>
        <end position="398"/>
    </location>
</feature>
<feature type="compositionally biased region" description="Polar residues" evidence="2">
    <location>
        <begin position="74"/>
        <end position="87"/>
    </location>
</feature>
<evidence type="ECO:0000256" key="2">
    <source>
        <dbReference type="SAM" id="MobiDB-lite"/>
    </source>
</evidence>
<dbReference type="PANTHER" id="PTHR47026">
    <property type="entry name" value="PIGMENTOSA GTPASE REGULATOR-LIKE PROTEIN, PUTATIVE-RELATED"/>
    <property type="match status" value="1"/>
</dbReference>
<evidence type="ECO:0000313" key="3">
    <source>
        <dbReference type="EMBL" id="OHT10100.1"/>
    </source>
</evidence>
<keyword evidence="4" id="KW-1185">Reference proteome</keyword>
<feature type="compositionally biased region" description="Polar residues" evidence="2">
    <location>
        <begin position="305"/>
        <end position="321"/>
    </location>
</feature>
<dbReference type="AlphaFoldDB" id="A0A1J4KJT5"/>
<feature type="coiled-coil region" evidence="1">
    <location>
        <begin position="606"/>
        <end position="633"/>
    </location>
</feature>
<dbReference type="GeneID" id="94836263"/>
<proteinExistence type="predicted"/>
<feature type="region of interest" description="Disordered" evidence="2">
    <location>
        <begin position="1"/>
        <end position="178"/>
    </location>
</feature>
<dbReference type="EMBL" id="MLAK01000621">
    <property type="protein sequence ID" value="OHT10100.1"/>
    <property type="molecule type" value="Genomic_DNA"/>
</dbReference>
<feature type="compositionally biased region" description="Polar residues" evidence="2">
    <location>
        <begin position="8"/>
        <end position="21"/>
    </location>
</feature>
<dbReference type="RefSeq" id="XP_068363236.1">
    <property type="nucleotide sequence ID" value="XM_068501559.1"/>
</dbReference>
<dbReference type="OrthoDB" id="10676465at2759"/>
<gene>
    <name evidence="3" type="ORF">TRFO_20733</name>
</gene>
<reference evidence="3" key="1">
    <citation type="submission" date="2016-10" db="EMBL/GenBank/DDBJ databases">
        <authorList>
            <person name="Benchimol M."/>
            <person name="Almeida L.G."/>
            <person name="Vasconcelos A.T."/>
            <person name="Perreira-Neves A."/>
            <person name="Rosa I.A."/>
            <person name="Tasca T."/>
            <person name="Bogo M.R."/>
            <person name="de Souza W."/>
        </authorList>
    </citation>
    <scope>NUCLEOTIDE SEQUENCE [LARGE SCALE GENOMIC DNA]</scope>
    <source>
        <strain evidence="3">K</strain>
    </source>
</reference>
<organism evidence="3 4">
    <name type="scientific">Tritrichomonas foetus</name>
    <dbReference type="NCBI Taxonomy" id="1144522"/>
    <lineage>
        <taxon>Eukaryota</taxon>
        <taxon>Metamonada</taxon>
        <taxon>Parabasalia</taxon>
        <taxon>Tritrichomonadida</taxon>
        <taxon>Tritrichomonadidae</taxon>
        <taxon>Tritrichomonas</taxon>
    </lineage>
</organism>
<sequence length="721" mass="81931">MEEDEGSVSASTGTLNGTSFIDSKENTENENLANSSNKQASNINSVQNPQEIISLPNENDGNSESKNEDDTFDNVPSDNPETQSENLANEAAKQIADSLLGPTENKDENQTKTNQQNPQIINPQNDSPNPQNKASDIPNNQNEESNPEVPPHETALNTDDKTENNIQENITDDDHNKENIAEDMPALDNDLSKQIESMTNRIFCDDQNGEAHSGPVSTRSDGKITKDIQQTVSHSQKDIDIITMQAGQTNGHFRGHSSVISSTFSESSFSERSVKELAEMSSSSHPVQELEKENQLAFRKEKTELGSQSSFKSLDDSNQSIENNKNQSQYQNKQESLNSPNQSPKSKPLLLTSPIVSTSKDKTKTNKSNSTNKNKRNTRSSYSKSRTAGNATFLMPTGGMFVEDPATPRHESELRSFTNRGTVPPLYDRPGLMQYIQRLSIDSVMNGDYGAADKYQQLNKKFYDRCIETENQEKMEKDLQVINEQINTVKNQLSECKEKWKNIINDARNEEKVKLDELKEKQERELDEYDMKWQDEATLRPFTKQSPQLLEIRTKEKKMLLTKMFNDAENTKKYAEMCEKDEKLKQQEIAEREAIFGRIQIMKRHQIEQVQLLQKAEQKIANLEKKRDEEIHVIEIRFVKIEYQKSKIGKSNKWADAELAVKMRSRTSDASGMLSPRSQLKMDQYRKKSTVSRLVLKPITKFPKVNLRAIRTPTKTSRSGK</sequence>
<evidence type="ECO:0000313" key="4">
    <source>
        <dbReference type="Proteomes" id="UP000179807"/>
    </source>
</evidence>
<name>A0A1J4KJT5_9EUKA</name>
<dbReference type="Proteomes" id="UP000179807">
    <property type="component" value="Unassembled WGS sequence"/>
</dbReference>
<comment type="caution">
    <text evidence="3">The sequence shown here is derived from an EMBL/GenBank/DDBJ whole genome shotgun (WGS) entry which is preliminary data.</text>
</comment>
<dbReference type="VEuPathDB" id="TrichDB:TRFO_20733"/>
<accession>A0A1J4KJT5</accession>
<protein>
    <submittedName>
        <fullName evidence="3">Uncharacterized protein</fullName>
    </submittedName>
</protein>